<gene>
    <name evidence="2" type="ORF">OMP38_14120</name>
</gene>
<feature type="region of interest" description="Disordered" evidence="1">
    <location>
        <begin position="111"/>
        <end position="209"/>
    </location>
</feature>
<proteinExistence type="predicted"/>
<organism evidence="2 3">
    <name type="scientific">Cohnella ginsengisoli</name>
    <dbReference type="NCBI Taxonomy" id="425004"/>
    <lineage>
        <taxon>Bacteria</taxon>
        <taxon>Bacillati</taxon>
        <taxon>Bacillota</taxon>
        <taxon>Bacilli</taxon>
        <taxon>Bacillales</taxon>
        <taxon>Paenibacillaceae</taxon>
        <taxon>Cohnella</taxon>
    </lineage>
</organism>
<sequence>MSKWVKSLLNPACIRTIVGGSREGNVGMLAGRLGPDRATWPKKKLKQWMEGRPQIQWGWQGERLLLLAVRLPEDESRRQAVRPELEAQLRAILAEDRGGRSPDRLRIYPAAFKSPRTQRGATAHGRHAGGRRARVQIAGGSQSQRSGTGSEAVEKDGRYQIVRTVVGGRTGTHGRAARDRDGGHAPPRRRSRPPPSGSKNSRTATASSS</sequence>
<dbReference type="Proteomes" id="UP001153387">
    <property type="component" value="Unassembled WGS sequence"/>
</dbReference>
<evidence type="ECO:0000313" key="3">
    <source>
        <dbReference type="Proteomes" id="UP001153387"/>
    </source>
</evidence>
<comment type="caution">
    <text evidence="2">The sequence shown here is derived from an EMBL/GenBank/DDBJ whole genome shotgun (WGS) entry which is preliminary data.</text>
</comment>
<feature type="compositionally biased region" description="Low complexity" evidence="1">
    <location>
        <begin position="139"/>
        <end position="150"/>
    </location>
</feature>
<feature type="compositionally biased region" description="Basic residues" evidence="1">
    <location>
        <begin position="124"/>
        <end position="134"/>
    </location>
</feature>
<reference evidence="2 3" key="1">
    <citation type="submission" date="2022-10" db="EMBL/GenBank/DDBJ databases">
        <title>Comparative genomic analysis of Cohnella hashimotonis sp. nov., isolated from the International Space Station.</title>
        <authorList>
            <person name="Simpson A."/>
            <person name="Venkateswaran K."/>
        </authorList>
    </citation>
    <scope>NUCLEOTIDE SEQUENCE [LARGE SCALE GENOMIC DNA]</scope>
    <source>
        <strain evidence="2 3">DSM 18997</strain>
    </source>
</reference>
<evidence type="ECO:0000313" key="2">
    <source>
        <dbReference type="EMBL" id="MDG0791872.1"/>
    </source>
</evidence>
<dbReference type="RefSeq" id="WP_277565714.1">
    <property type="nucleotide sequence ID" value="NZ_JAPDHZ010000003.1"/>
</dbReference>
<protein>
    <submittedName>
        <fullName evidence="2">Uncharacterized protein</fullName>
    </submittedName>
</protein>
<dbReference type="EMBL" id="JAPDHZ010000003">
    <property type="protein sequence ID" value="MDG0791872.1"/>
    <property type="molecule type" value="Genomic_DNA"/>
</dbReference>
<evidence type="ECO:0000256" key="1">
    <source>
        <dbReference type="SAM" id="MobiDB-lite"/>
    </source>
</evidence>
<dbReference type="AlphaFoldDB" id="A0A9X4QN12"/>
<name>A0A9X4QN12_9BACL</name>
<keyword evidence="3" id="KW-1185">Reference proteome</keyword>
<accession>A0A9X4QN12</accession>